<evidence type="ECO:0000313" key="2">
    <source>
        <dbReference type="EMBL" id="MCX2739582.1"/>
    </source>
</evidence>
<dbReference type="Proteomes" id="UP001207228">
    <property type="component" value="Unassembled WGS sequence"/>
</dbReference>
<feature type="transmembrane region" description="Helical" evidence="1">
    <location>
        <begin position="21"/>
        <end position="40"/>
    </location>
</feature>
<evidence type="ECO:0000256" key="1">
    <source>
        <dbReference type="SAM" id="Phobius"/>
    </source>
</evidence>
<gene>
    <name evidence="2" type="ORF">OO017_06465</name>
</gene>
<sequence length="162" mass="18206">MKESLSNTDRWRIWLEIKQDLVGYAATGLVRVILTVALIIFFLQKGVGTDRIALLVLLLCLASVGGLFLLIRRYLLDLFNGTKYVYLGKITDKATRTHWGWHGNPAADATSQPNVTEFVLAVDEKEVKTEQSLYELLGIGDNVWVHIAPVSRLILALRRENA</sequence>
<accession>A0ABT3RDY0</accession>
<keyword evidence="1" id="KW-0472">Membrane</keyword>
<dbReference type="RefSeq" id="WP_266051645.1">
    <property type="nucleotide sequence ID" value="NZ_JAPFQO010000003.1"/>
</dbReference>
<evidence type="ECO:0000313" key="3">
    <source>
        <dbReference type="Proteomes" id="UP001207228"/>
    </source>
</evidence>
<organism evidence="2 3">
    <name type="scientific">Pontibacter anaerobius</name>
    <dbReference type="NCBI Taxonomy" id="2993940"/>
    <lineage>
        <taxon>Bacteria</taxon>
        <taxon>Pseudomonadati</taxon>
        <taxon>Bacteroidota</taxon>
        <taxon>Cytophagia</taxon>
        <taxon>Cytophagales</taxon>
        <taxon>Hymenobacteraceae</taxon>
        <taxon>Pontibacter</taxon>
    </lineage>
</organism>
<keyword evidence="3" id="KW-1185">Reference proteome</keyword>
<comment type="caution">
    <text evidence="2">The sequence shown here is derived from an EMBL/GenBank/DDBJ whole genome shotgun (WGS) entry which is preliminary data.</text>
</comment>
<feature type="transmembrane region" description="Helical" evidence="1">
    <location>
        <begin position="52"/>
        <end position="71"/>
    </location>
</feature>
<dbReference type="EMBL" id="JAPFQO010000003">
    <property type="protein sequence ID" value="MCX2739582.1"/>
    <property type="molecule type" value="Genomic_DNA"/>
</dbReference>
<protein>
    <submittedName>
        <fullName evidence="2">Uncharacterized protein</fullName>
    </submittedName>
</protein>
<keyword evidence="1" id="KW-0812">Transmembrane</keyword>
<keyword evidence="1" id="KW-1133">Transmembrane helix</keyword>
<proteinExistence type="predicted"/>
<name>A0ABT3RDY0_9BACT</name>
<reference evidence="2 3" key="1">
    <citation type="submission" date="2022-11" db="EMBL/GenBank/DDBJ databases">
        <title>The characterization of three novel Bacteroidetes species and genomic analysis of their roles in tidal elemental geochemical cycles.</title>
        <authorList>
            <person name="Ma K.-J."/>
        </authorList>
    </citation>
    <scope>NUCLEOTIDE SEQUENCE [LARGE SCALE GENOMIC DNA]</scope>
    <source>
        <strain evidence="2 3">M82</strain>
    </source>
</reference>